<name>A0ABT4MFH3_9NOCA</name>
<dbReference type="InterPro" id="IPR002878">
    <property type="entry name" value="ChsH2_C"/>
</dbReference>
<evidence type="ECO:0000313" key="3">
    <source>
        <dbReference type="Proteomes" id="UP001081071"/>
    </source>
</evidence>
<reference evidence="2" key="1">
    <citation type="submission" date="2022-12" db="EMBL/GenBank/DDBJ databases">
        <authorList>
            <person name="Krivoruchko A.V."/>
            <person name="Elkin A."/>
        </authorList>
    </citation>
    <scope>NUCLEOTIDE SEQUENCE</scope>
    <source>
        <strain evidence="2">IEGM 1391</strain>
    </source>
</reference>
<keyword evidence="3" id="KW-1185">Reference proteome</keyword>
<dbReference type="Proteomes" id="UP001081071">
    <property type="component" value="Unassembled WGS sequence"/>
</dbReference>
<dbReference type="InterPro" id="IPR012340">
    <property type="entry name" value="NA-bd_OB-fold"/>
</dbReference>
<dbReference type="PANTHER" id="PTHR34075:SF4">
    <property type="entry name" value="DUF35 DOMAIN-CONTAINING PROTEIN"/>
    <property type="match status" value="1"/>
</dbReference>
<dbReference type="SUPFAM" id="SSF50249">
    <property type="entry name" value="Nucleic acid-binding proteins"/>
    <property type="match status" value="1"/>
</dbReference>
<feature type="domain" description="ChsH2 C-terminal OB-fold" evidence="1">
    <location>
        <begin position="70"/>
        <end position="140"/>
    </location>
</feature>
<dbReference type="InterPro" id="IPR052513">
    <property type="entry name" value="Thioester_dehydratase-like"/>
</dbReference>
<sequence>MTETTTTPDTLIHDVHWEIDYKVRLGQAWTKFMRGLQNKELWATRTSDGARTYLPPQTYDEATFEPISEWVQLEPVGTLRASTIVYQGFEGGPTAPYAVGAIQVDGTDSLIMHFIGGVDLTDSDSARAQLKSGTRVRAVWADERTAKITDIVHFAVEA</sequence>
<proteinExistence type="predicted"/>
<dbReference type="Gene3D" id="6.10.30.10">
    <property type="match status" value="1"/>
</dbReference>
<organism evidence="2 3">
    <name type="scientific">Rhodococcus ruber</name>
    <dbReference type="NCBI Taxonomy" id="1830"/>
    <lineage>
        <taxon>Bacteria</taxon>
        <taxon>Bacillati</taxon>
        <taxon>Actinomycetota</taxon>
        <taxon>Actinomycetes</taxon>
        <taxon>Mycobacteriales</taxon>
        <taxon>Nocardiaceae</taxon>
        <taxon>Rhodococcus</taxon>
    </lineage>
</organism>
<gene>
    <name evidence="2" type="ORF">O4220_13100</name>
</gene>
<accession>A0ABT4MFH3</accession>
<dbReference type="RefSeq" id="WP_269604823.1">
    <property type="nucleotide sequence ID" value="NZ_JAPWIJ010000005.1"/>
</dbReference>
<dbReference type="PANTHER" id="PTHR34075">
    <property type="entry name" value="BLR3430 PROTEIN"/>
    <property type="match status" value="1"/>
</dbReference>
<evidence type="ECO:0000259" key="1">
    <source>
        <dbReference type="Pfam" id="PF01796"/>
    </source>
</evidence>
<dbReference type="EMBL" id="JAPWIJ010000005">
    <property type="protein sequence ID" value="MCZ4519454.1"/>
    <property type="molecule type" value="Genomic_DNA"/>
</dbReference>
<protein>
    <submittedName>
        <fullName evidence="2">OB-fold domain-containing protein</fullName>
    </submittedName>
</protein>
<dbReference type="Pfam" id="PF01796">
    <property type="entry name" value="OB_ChsH2_C"/>
    <property type="match status" value="1"/>
</dbReference>
<comment type="caution">
    <text evidence="2">The sequence shown here is derived from an EMBL/GenBank/DDBJ whole genome shotgun (WGS) entry which is preliminary data.</text>
</comment>
<evidence type="ECO:0000313" key="2">
    <source>
        <dbReference type="EMBL" id="MCZ4519454.1"/>
    </source>
</evidence>